<organism evidence="2">
    <name type="scientific">freshwater metagenome</name>
    <dbReference type="NCBI Taxonomy" id="449393"/>
    <lineage>
        <taxon>unclassified sequences</taxon>
        <taxon>metagenomes</taxon>
        <taxon>ecological metagenomes</taxon>
    </lineage>
</organism>
<accession>A0A6J6RHE2</accession>
<feature type="transmembrane region" description="Helical" evidence="1">
    <location>
        <begin position="35"/>
        <end position="57"/>
    </location>
</feature>
<protein>
    <submittedName>
        <fullName evidence="2">Unannotated protein</fullName>
    </submittedName>
</protein>
<evidence type="ECO:0000256" key="1">
    <source>
        <dbReference type="SAM" id="Phobius"/>
    </source>
</evidence>
<keyword evidence="1" id="KW-0812">Transmembrane</keyword>
<evidence type="ECO:0000313" key="2">
    <source>
        <dbReference type="EMBL" id="CAB4722532.1"/>
    </source>
</evidence>
<keyword evidence="1" id="KW-0472">Membrane</keyword>
<feature type="transmembrane region" description="Helical" evidence="1">
    <location>
        <begin position="69"/>
        <end position="88"/>
    </location>
</feature>
<reference evidence="2" key="1">
    <citation type="submission" date="2020-05" db="EMBL/GenBank/DDBJ databases">
        <authorList>
            <person name="Chiriac C."/>
            <person name="Salcher M."/>
            <person name="Ghai R."/>
            <person name="Kavagutti S V."/>
        </authorList>
    </citation>
    <scope>NUCLEOTIDE SEQUENCE</scope>
</reference>
<proteinExistence type="predicted"/>
<keyword evidence="1" id="KW-1133">Transmembrane helix</keyword>
<dbReference type="AlphaFoldDB" id="A0A6J6RHE2"/>
<dbReference type="EMBL" id="CAEZXR010000280">
    <property type="protein sequence ID" value="CAB4722532.1"/>
    <property type="molecule type" value="Genomic_DNA"/>
</dbReference>
<gene>
    <name evidence="2" type="ORF">UFOPK2579_02081</name>
</gene>
<name>A0A6J6RHE2_9ZZZZ</name>
<sequence>MNGLLTVVVLAVTLVAAIATVVLIVRDQSPPGDRYFALLGVLLLVLLVQAVGGCVALASTERQVEGVTFVAYLFTALLVVPVGAALALGERTRWGTGALLVALLTVAACEARLDSLWSVAGA</sequence>